<dbReference type="InterPro" id="IPR032710">
    <property type="entry name" value="NTF2-like_dom_sf"/>
</dbReference>
<dbReference type="Gene3D" id="3.10.450.50">
    <property type="match status" value="1"/>
</dbReference>
<organism evidence="2 3">
    <name type="scientific">Echinicola rosea</name>
    <dbReference type="NCBI Taxonomy" id="1807691"/>
    <lineage>
        <taxon>Bacteria</taxon>
        <taxon>Pseudomonadati</taxon>
        <taxon>Bacteroidota</taxon>
        <taxon>Cytophagia</taxon>
        <taxon>Cytophagales</taxon>
        <taxon>Cyclobacteriaceae</taxon>
        <taxon>Echinicola</taxon>
    </lineage>
</organism>
<sequence>MPTQKHFKPIIMTEKGKFLKKFNEAFAASDVNYIAAHVTDDIEWTIVGDKTLRGKAAFIEALEKMAVDTAGKAEIAQIITHGKEAAVRGAIIMPAEKTRKFAFCDTYVFSGFKNPKISKMVSFVQEIT</sequence>
<name>A0ABQ1V3R2_9BACT</name>
<protein>
    <recommendedName>
        <fullName evidence="1">SnoaL-like domain-containing protein</fullName>
    </recommendedName>
</protein>
<evidence type="ECO:0000313" key="3">
    <source>
        <dbReference type="Proteomes" id="UP000647339"/>
    </source>
</evidence>
<keyword evidence="3" id="KW-1185">Reference proteome</keyword>
<dbReference type="EMBL" id="BMIU01000010">
    <property type="protein sequence ID" value="GGF34353.1"/>
    <property type="molecule type" value="Genomic_DNA"/>
</dbReference>
<dbReference type="SUPFAM" id="SSF54427">
    <property type="entry name" value="NTF2-like"/>
    <property type="match status" value="1"/>
</dbReference>
<dbReference type="InterPro" id="IPR037401">
    <property type="entry name" value="SnoaL-like"/>
</dbReference>
<gene>
    <name evidence="2" type="ORF">GCM10011339_23290</name>
</gene>
<reference evidence="3" key="1">
    <citation type="journal article" date="2019" name="Int. J. Syst. Evol. Microbiol.">
        <title>The Global Catalogue of Microorganisms (GCM) 10K type strain sequencing project: providing services to taxonomists for standard genome sequencing and annotation.</title>
        <authorList>
            <consortium name="The Broad Institute Genomics Platform"/>
            <consortium name="The Broad Institute Genome Sequencing Center for Infectious Disease"/>
            <person name="Wu L."/>
            <person name="Ma J."/>
        </authorList>
    </citation>
    <scope>NUCLEOTIDE SEQUENCE [LARGE SCALE GENOMIC DNA]</scope>
    <source>
        <strain evidence="3">CGMCC 1.15407</strain>
    </source>
</reference>
<proteinExistence type="predicted"/>
<evidence type="ECO:0000313" key="2">
    <source>
        <dbReference type="EMBL" id="GGF34353.1"/>
    </source>
</evidence>
<dbReference type="Proteomes" id="UP000647339">
    <property type="component" value="Unassembled WGS sequence"/>
</dbReference>
<feature type="domain" description="SnoaL-like" evidence="1">
    <location>
        <begin position="20"/>
        <end position="110"/>
    </location>
</feature>
<dbReference type="Pfam" id="PF12680">
    <property type="entry name" value="SnoaL_2"/>
    <property type="match status" value="1"/>
</dbReference>
<comment type="caution">
    <text evidence="2">The sequence shown here is derived from an EMBL/GenBank/DDBJ whole genome shotgun (WGS) entry which is preliminary data.</text>
</comment>
<evidence type="ECO:0000259" key="1">
    <source>
        <dbReference type="Pfam" id="PF12680"/>
    </source>
</evidence>
<accession>A0ABQ1V3R2</accession>